<name>A0A645GYP8_9ZZZZ</name>
<protein>
    <submittedName>
        <fullName evidence="1">Uncharacterized protein</fullName>
    </submittedName>
</protein>
<sequence>MAHNNNITVIFEHFDGVFDGLLVPVAGAGHFSVRETGHMTAQTVHGCFMSQAGTGAGLVESGDHGLFGQKVRITAALGNGGHFIGHFKYMEELLAFEIFQRKNVTTCKTAHFISPEKVMIDQISLKLVKVRT</sequence>
<evidence type="ECO:0000313" key="1">
    <source>
        <dbReference type="EMBL" id="MPN29164.1"/>
    </source>
</evidence>
<dbReference type="EMBL" id="VSSQ01079727">
    <property type="protein sequence ID" value="MPN29164.1"/>
    <property type="molecule type" value="Genomic_DNA"/>
</dbReference>
<comment type="caution">
    <text evidence="1">The sequence shown here is derived from an EMBL/GenBank/DDBJ whole genome shotgun (WGS) entry which is preliminary data.</text>
</comment>
<reference evidence="1" key="1">
    <citation type="submission" date="2019-08" db="EMBL/GenBank/DDBJ databases">
        <authorList>
            <person name="Kucharzyk K."/>
            <person name="Murdoch R.W."/>
            <person name="Higgins S."/>
            <person name="Loffler F."/>
        </authorList>
    </citation>
    <scope>NUCLEOTIDE SEQUENCE</scope>
</reference>
<proteinExistence type="predicted"/>
<dbReference type="AlphaFoldDB" id="A0A645GYP8"/>
<accession>A0A645GYP8</accession>
<organism evidence="1">
    <name type="scientific">bioreactor metagenome</name>
    <dbReference type="NCBI Taxonomy" id="1076179"/>
    <lineage>
        <taxon>unclassified sequences</taxon>
        <taxon>metagenomes</taxon>
        <taxon>ecological metagenomes</taxon>
    </lineage>
</organism>
<gene>
    <name evidence="1" type="ORF">SDC9_176615</name>
</gene>